<dbReference type="Proteomes" id="UP001457282">
    <property type="component" value="Unassembled WGS sequence"/>
</dbReference>
<accession>A0AAW1XIM4</accession>
<dbReference type="InterPro" id="IPR032675">
    <property type="entry name" value="LRR_dom_sf"/>
</dbReference>
<reference evidence="2 3" key="1">
    <citation type="journal article" date="2023" name="G3 (Bethesda)">
        <title>A chromosome-length genome assembly and annotation of blackberry (Rubus argutus, cv. 'Hillquist').</title>
        <authorList>
            <person name="Bruna T."/>
            <person name="Aryal R."/>
            <person name="Dudchenko O."/>
            <person name="Sargent D.J."/>
            <person name="Mead D."/>
            <person name="Buti M."/>
            <person name="Cavallini A."/>
            <person name="Hytonen T."/>
            <person name="Andres J."/>
            <person name="Pham M."/>
            <person name="Weisz D."/>
            <person name="Mascagni F."/>
            <person name="Usai G."/>
            <person name="Natali L."/>
            <person name="Bassil N."/>
            <person name="Fernandez G.E."/>
            <person name="Lomsadze A."/>
            <person name="Armour M."/>
            <person name="Olukolu B."/>
            <person name="Poorten T."/>
            <person name="Britton C."/>
            <person name="Davik J."/>
            <person name="Ashrafi H."/>
            <person name="Aiden E.L."/>
            <person name="Borodovsky M."/>
            <person name="Worthington M."/>
        </authorList>
    </citation>
    <scope>NUCLEOTIDE SEQUENCE [LARGE SCALE GENOMIC DNA]</scope>
    <source>
        <strain evidence="2">PI 553951</strain>
    </source>
</reference>
<feature type="domain" description="At1g61320/AtMIF1 LRR" evidence="1">
    <location>
        <begin position="104"/>
        <end position="435"/>
    </location>
</feature>
<evidence type="ECO:0000313" key="2">
    <source>
        <dbReference type="EMBL" id="KAK9936258.1"/>
    </source>
</evidence>
<evidence type="ECO:0000313" key="3">
    <source>
        <dbReference type="Proteomes" id="UP001457282"/>
    </source>
</evidence>
<gene>
    <name evidence="2" type="ORF">M0R45_013108</name>
</gene>
<dbReference type="Pfam" id="PF23622">
    <property type="entry name" value="LRR_At1g61320_AtMIF1"/>
    <property type="match status" value="1"/>
</dbReference>
<dbReference type="EMBL" id="JBEDUW010000003">
    <property type="protein sequence ID" value="KAK9936258.1"/>
    <property type="molecule type" value="Genomic_DNA"/>
</dbReference>
<protein>
    <recommendedName>
        <fullName evidence="1">At1g61320/AtMIF1 LRR domain-containing protein</fullName>
    </recommendedName>
</protein>
<dbReference type="Gene3D" id="3.80.10.10">
    <property type="entry name" value="Ribonuclease Inhibitor"/>
    <property type="match status" value="1"/>
</dbReference>
<evidence type="ECO:0000259" key="1">
    <source>
        <dbReference type="Pfam" id="PF23622"/>
    </source>
</evidence>
<dbReference type="PANTHER" id="PTHR34145">
    <property type="entry name" value="OS02G0105600 PROTEIN"/>
    <property type="match status" value="1"/>
</dbReference>
<name>A0AAW1XIM4_RUBAR</name>
<proteinExistence type="predicted"/>
<dbReference type="InterPro" id="IPR036047">
    <property type="entry name" value="F-box-like_dom_sf"/>
</dbReference>
<organism evidence="2 3">
    <name type="scientific">Rubus argutus</name>
    <name type="common">Southern blackberry</name>
    <dbReference type="NCBI Taxonomy" id="59490"/>
    <lineage>
        <taxon>Eukaryota</taxon>
        <taxon>Viridiplantae</taxon>
        <taxon>Streptophyta</taxon>
        <taxon>Embryophyta</taxon>
        <taxon>Tracheophyta</taxon>
        <taxon>Spermatophyta</taxon>
        <taxon>Magnoliopsida</taxon>
        <taxon>eudicotyledons</taxon>
        <taxon>Gunneridae</taxon>
        <taxon>Pentapetalae</taxon>
        <taxon>rosids</taxon>
        <taxon>fabids</taxon>
        <taxon>Rosales</taxon>
        <taxon>Rosaceae</taxon>
        <taxon>Rosoideae</taxon>
        <taxon>Rosoideae incertae sedis</taxon>
        <taxon>Rubus</taxon>
    </lineage>
</organism>
<dbReference type="SUPFAM" id="SSF81383">
    <property type="entry name" value="F-box domain"/>
    <property type="match status" value="1"/>
</dbReference>
<dbReference type="PANTHER" id="PTHR34145:SF54">
    <property type="entry name" value="FBD-ASSOCIATED F-BOX PLANT PROTEIN"/>
    <property type="match status" value="1"/>
</dbReference>
<keyword evidence="3" id="KW-1185">Reference proteome</keyword>
<comment type="caution">
    <text evidence="2">The sequence shown here is derived from an EMBL/GenBank/DDBJ whole genome shotgun (WGS) entry which is preliminary data.</text>
</comment>
<dbReference type="InterPro" id="IPR053772">
    <property type="entry name" value="At1g61320/At1g61330-like"/>
</dbReference>
<dbReference type="SUPFAM" id="SSF52047">
    <property type="entry name" value="RNI-like"/>
    <property type="match status" value="1"/>
</dbReference>
<dbReference type="AlphaFoldDB" id="A0AAW1XIM4"/>
<dbReference type="InterPro" id="IPR055357">
    <property type="entry name" value="LRR_At1g61320_AtMIF1"/>
</dbReference>
<sequence>MASSQSSKIARRQRQNNRNCNRLRLSVGENVDSYRCGVYLHDDVVETIFTYLPIKECVQIGLVAKKYRRTWRKCRNLTFGREFGAHRADRMWYIHVVSRVFDLHVGKKIQTLRLYFDPSSVEHLLDKWVRTSIEKGVEELDLDIYQGTVPFGLPTKADEATLKVLMLNYSVLQMPYNMKALSSLTTVILKQVDLTARIVEALFENCVHLETFDMSDCYGVRNLRVKAKEHKRFRVLKVGGCQEISSVEIDAPRLRCLFYSGVLVRRFQMREPLLLLDEAILNLRPSRGLTSPWLVEKLVADISRVTVLTISSTFLEGLADKIRYGCLRETQFCFPNLMELQVVMEDPSFANVGDIASFIKNCPSLEILFVDLNEYKCESTPYWESLQKPAMDQYMSFLNTLKFVKIRGFRFTKQDVQLAKFILDRTMFLERMVLVWPKIRCRQCQGFAHLHPHEKRLYTQFLDGWKLSPTAEISLCDQIDDLSSYPKHFSKKWC</sequence>